<keyword evidence="2" id="KW-1185">Reference proteome</keyword>
<evidence type="ECO:0000313" key="1">
    <source>
        <dbReference type="EMBL" id="KER21976.1"/>
    </source>
</evidence>
<protein>
    <submittedName>
        <fullName evidence="1">Uncharacterized protein</fullName>
    </submittedName>
</protein>
<dbReference type="GeneID" id="20323995"/>
<dbReference type="CTD" id="20323995"/>
<dbReference type="Proteomes" id="UP000054324">
    <property type="component" value="Unassembled WGS sequence"/>
</dbReference>
<sequence length="70" mass="7538">MGADRIADQHFLVQLLPGCSVGELRPYLCAQQRRFEKASVTPQSACSSGADSVERLDGGFDLVSGFAQLH</sequence>
<evidence type="ECO:0000313" key="2">
    <source>
        <dbReference type="Proteomes" id="UP000054324"/>
    </source>
</evidence>
<dbReference type="AlphaFoldDB" id="A0A074Z4F2"/>
<organism evidence="1 2">
    <name type="scientific">Opisthorchis viverrini</name>
    <name type="common">Southeast Asian liver fluke</name>
    <dbReference type="NCBI Taxonomy" id="6198"/>
    <lineage>
        <taxon>Eukaryota</taxon>
        <taxon>Metazoa</taxon>
        <taxon>Spiralia</taxon>
        <taxon>Lophotrochozoa</taxon>
        <taxon>Platyhelminthes</taxon>
        <taxon>Trematoda</taxon>
        <taxon>Digenea</taxon>
        <taxon>Opisthorchiida</taxon>
        <taxon>Opisthorchiata</taxon>
        <taxon>Opisthorchiidae</taxon>
        <taxon>Opisthorchis</taxon>
    </lineage>
</organism>
<reference evidence="1 2" key="1">
    <citation type="submission" date="2013-11" db="EMBL/GenBank/DDBJ databases">
        <title>Opisthorchis viverrini - life in the bile duct.</title>
        <authorList>
            <person name="Young N.D."/>
            <person name="Nagarajan N."/>
            <person name="Lin S.J."/>
            <person name="Korhonen P.K."/>
            <person name="Jex A.R."/>
            <person name="Hall R.S."/>
            <person name="Safavi-Hemami H."/>
            <person name="Kaewkong W."/>
            <person name="Bertrand D."/>
            <person name="Gao S."/>
            <person name="Seet Q."/>
            <person name="Wongkham S."/>
            <person name="Teh B.T."/>
            <person name="Wongkham C."/>
            <person name="Intapan P.M."/>
            <person name="Maleewong W."/>
            <person name="Yang X."/>
            <person name="Hu M."/>
            <person name="Wang Z."/>
            <person name="Hofmann A."/>
            <person name="Sternberg P.W."/>
            <person name="Tan P."/>
            <person name="Wang J."/>
            <person name="Gasser R.B."/>
        </authorList>
    </citation>
    <scope>NUCLEOTIDE SEQUENCE [LARGE SCALE GENOMIC DNA]</scope>
</reference>
<accession>A0A074Z4F2</accession>
<dbReference type="KEGG" id="ovi:T265_09827"/>
<proteinExistence type="predicted"/>
<name>A0A074Z4F2_OPIVI</name>
<dbReference type="RefSeq" id="XP_009174277.1">
    <property type="nucleotide sequence ID" value="XM_009176013.1"/>
</dbReference>
<gene>
    <name evidence="1" type="ORF">T265_09827</name>
</gene>
<dbReference type="EMBL" id="KL596927">
    <property type="protein sequence ID" value="KER21976.1"/>
    <property type="molecule type" value="Genomic_DNA"/>
</dbReference>